<dbReference type="Pfam" id="PF06985">
    <property type="entry name" value="HET"/>
    <property type="match status" value="1"/>
</dbReference>
<dbReference type="PANTHER" id="PTHR24148:SF64">
    <property type="entry name" value="HETEROKARYON INCOMPATIBILITY DOMAIN-CONTAINING PROTEIN"/>
    <property type="match status" value="1"/>
</dbReference>
<keyword evidence="4" id="KW-1185">Reference proteome</keyword>
<dbReference type="EMBL" id="KN832877">
    <property type="protein sequence ID" value="KIN00792.1"/>
    <property type="molecule type" value="Genomic_DNA"/>
</dbReference>
<reference evidence="4" key="2">
    <citation type="submission" date="2015-01" db="EMBL/GenBank/DDBJ databases">
        <title>Evolutionary Origins and Diversification of the Mycorrhizal Mutualists.</title>
        <authorList>
            <consortium name="DOE Joint Genome Institute"/>
            <consortium name="Mycorrhizal Genomics Consortium"/>
            <person name="Kohler A."/>
            <person name="Kuo A."/>
            <person name="Nagy L.G."/>
            <person name="Floudas D."/>
            <person name="Copeland A."/>
            <person name="Barry K.W."/>
            <person name="Cichocki N."/>
            <person name="Veneault-Fourrey C."/>
            <person name="LaButti K."/>
            <person name="Lindquist E.A."/>
            <person name="Lipzen A."/>
            <person name="Lundell T."/>
            <person name="Morin E."/>
            <person name="Murat C."/>
            <person name="Riley R."/>
            <person name="Ohm R."/>
            <person name="Sun H."/>
            <person name="Tunlid A."/>
            <person name="Henrissat B."/>
            <person name="Grigoriev I.V."/>
            <person name="Hibbett D.S."/>
            <person name="Martin F."/>
        </authorList>
    </citation>
    <scope>NUCLEOTIDE SEQUENCE [LARGE SCALE GENOMIC DNA]</scope>
    <source>
        <strain evidence="4">Zn</strain>
    </source>
</reference>
<reference evidence="3 4" key="1">
    <citation type="submission" date="2014-04" db="EMBL/GenBank/DDBJ databases">
        <authorList>
            <consortium name="DOE Joint Genome Institute"/>
            <person name="Kuo A."/>
            <person name="Martino E."/>
            <person name="Perotto S."/>
            <person name="Kohler A."/>
            <person name="Nagy L.G."/>
            <person name="Floudas D."/>
            <person name="Copeland A."/>
            <person name="Barry K.W."/>
            <person name="Cichocki N."/>
            <person name="Veneault-Fourrey C."/>
            <person name="LaButti K."/>
            <person name="Lindquist E.A."/>
            <person name="Lipzen A."/>
            <person name="Lundell T."/>
            <person name="Morin E."/>
            <person name="Murat C."/>
            <person name="Sun H."/>
            <person name="Tunlid A."/>
            <person name="Henrissat B."/>
            <person name="Grigoriev I.V."/>
            <person name="Hibbett D.S."/>
            <person name="Martin F."/>
            <person name="Nordberg H.P."/>
            <person name="Cantor M.N."/>
            <person name="Hua S.X."/>
        </authorList>
    </citation>
    <scope>NUCLEOTIDE SEQUENCE [LARGE SCALE GENOMIC DNA]</scope>
    <source>
        <strain evidence="3 4">Zn</strain>
    </source>
</reference>
<evidence type="ECO:0000313" key="3">
    <source>
        <dbReference type="EMBL" id="KIN00792.1"/>
    </source>
</evidence>
<protein>
    <recommendedName>
        <fullName evidence="2">Heterokaryon incompatibility domain-containing protein</fullName>
    </recommendedName>
</protein>
<gene>
    <name evidence="3" type="ORF">OIDMADRAFT_125384</name>
</gene>
<dbReference type="PANTHER" id="PTHR24148">
    <property type="entry name" value="ANKYRIN REPEAT DOMAIN-CONTAINING PROTEIN 39 HOMOLOG-RELATED"/>
    <property type="match status" value="1"/>
</dbReference>
<dbReference type="Proteomes" id="UP000054321">
    <property type="component" value="Unassembled WGS sequence"/>
</dbReference>
<proteinExistence type="predicted"/>
<evidence type="ECO:0000259" key="2">
    <source>
        <dbReference type="Pfam" id="PF06985"/>
    </source>
</evidence>
<evidence type="ECO:0000313" key="4">
    <source>
        <dbReference type="Proteomes" id="UP000054321"/>
    </source>
</evidence>
<organism evidence="3 4">
    <name type="scientific">Oidiodendron maius (strain Zn)</name>
    <dbReference type="NCBI Taxonomy" id="913774"/>
    <lineage>
        <taxon>Eukaryota</taxon>
        <taxon>Fungi</taxon>
        <taxon>Dikarya</taxon>
        <taxon>Ascomycota</taxon>
        <taxon>Pezizomycotina</taxon>
        <taxon>Leotiomycetes</taxon>
        <taxon>Leotiomycetes incertae sedis</taxon>
        <taxon>Myxotrichaceae</taxon>
        <taxon>Oidiodendron</taxon>
    </lineage>
</organism>
<dbReference type="InParanoid" id="A0A0C3HEP1"/>
<dbReference type="AlphaFoldDB" id="A0A0C3HEP1"/>
<dbReference type="HOGENOM" id="CLU_004184_6_2_1"/>
<feature type="transmembrane region" description="Helical" evidence="1">
    <location>
        <begin position="6"/>
        <end position="27"/>
    </location>
</feature>
<feature type="non-terminal residue" evidence="3">
    <location>
        <position position="192"/>
    </location>
</feature>
<name>A0A0C3HEP1_OIDMZ</name>
<keyword evidence="1" id="KW-1133">Transmembrane helix</keyword>
<evidence type="ECO:0000256" key="1">
    <source>
        <dbReference type="SAM" id="Phobius"/>
    </source>
</evidence>
<keyword evidence="1" id="KW-0812">Transmembrane</keyword>
<dbReference type="InterPro" id="IPR010730">
    <property type="entry name" value="HET"/>
</dbReference>
<sequence>MAPSILATLKVIACVTVVTVAGLVLYIKFDDARTASRSKLARSKLRRTHSTYKYQSLGDASSYRIRLIELLPEAREHCYENSPFVVPEVRIRTCSLQEPDIPEYEAISYCWGDKESLCPVFGDGNSVLWVTSNLYCALLAFRHKDRARLLWADAICINQTDLDEKSWQVGQMSKVYRNAQRVLVWLGSGEES</sequence>
<keyword evidence="1" id="KW-0472">Membrane</keyword>
<accession>A0A0C3HEP1</accession>
<feature type="domain" description="Heterokaryon incompatibility" evidence="2">
    <location>
        <begin position="104"/>
        <end position="191"/>
    </location>
</feature>
<dbReference type="OrthoDB" id="3553147at2759"/>
<dbReference type="InterPro" id="IPR052895">
    <property type="entry name" value="HetReg/Transcr_Mod"/>
</dbReference>
<dbReference type="STRING" id="913774.A0A0C3HEP1"/>